<feature type="non-terminal residue" evidence="1">
    <location>
        <position position="1"/>
    </location>
</feature>
<name>A0AAV4NC16_CAEEX</name>
<evidence type="ECO:0000313" key="1">
    <source>
        <dbReference type="EMBL" id="GIX81501.1"/>
    </source>
</evidence>
<evidence type="ECO:0000313" key="2">
    <source>
        <dbReference type="Proteomes" id="UP001054945"/>
    </source>
</evidence>
<gene>
    <name evidence="1" type="ORF">CEXT_727031</name>
</gene>
<dbReference type="AlphaFoldDB" id="A0AAV4NC16"/>
<accession>A0AAV4NC16</accession>
<keyword evidence="2" id="KW-1185">Reference proteome</keyword>
<reference evidence="1 2" key="1">
    <citation type="submission" date="2021-06" db="EMBL/GenBank/DDBJ databases">
        <title>Caerostris extrusa draft genome.</title>
        <authorList>
            <person name="Kono N."/>
            <person name="Arakawa K."/>
        </authorList>
    </citation>
    <scope>NUCLEOTIDE SEQUENCE [LARGE SCALE GENOMIC DNA]</scope>
</reference>
<dbReference type="EMBL" id="BPLR01020685">
    <property type="protein sequence ID" value="GIX81501.1"/>
    <property type="molecule type" value="Genomic_DNA"/>
</dbReference>
<comment type="caution">
    <text evidence="1">The sequence shown here is derived from an EMBL/GenBank/DDBJ whole genome shotgun (WGS) entry which is preliminary data.</text>
</comment>
<proteinExistence type="predicted"/>
<organism evidence="1 2">
    <name type="scientific">Caerostris extrusa</name>
    <name type="common">Bark spider</name>
    <name type="synonym">Caerostris bankana</name>
    <dbReference type="NCBI Taxonomy" id="172846"/>
    <lineage>
        <taxon>Eukaryota</taxon>
        <taxon>Metazoa</taxon>
        <taxon>Ecdysozoa</taxon>
        <taxon>Arthropoda</taxon>
        <taxon>Chelicerata</taxon>
        <taxon>Arachnida</taxon>
        <taxon>Araneae</taxon>
        <taxon>Araneomorphae</taxon>
        <taxon>Entelegynae</taxon>
        <taxon>Araneoidea</taxon>
        <taxon>Araneidae</taxon>
        <taxon>Caerostris</taxon>
    </lineage>
</organism>
<dbReference type="Proteomes" id="UP001054945">
    <property type="component" value="Unassembled WGS sequence"/>
</dbReference>
<protein>
    <submittedName>
        <fullName evidence="1">Uncharacterized protein</fullName>
    </submittedName>
</protein>
<sequence>TCLRRAPDLQAARNRVRKMVPPPFISHPIASHRCAFDSRGARKPQGV</sequence>